<comment type="similarity">
    <text evidence="1 7">Belongs to the esterase D family.</text>
</comment>
<keyword evidence="9" id="KW-1185">Reference proteome</keyword>
<protein>
    <recommendedName>
        <fullName evidence="3 7">S-formylglutathione hydrolase</fullName>
        <ecNumber evidence="2 7">3.1.2.12</ecNumber>
    </recommendedName>
</protein>
<dbReference type="STRING" id="294746.A5DH90"/>
<dbReference type="EC" id="3.1.2.12" evidence="2 7"/>
<dbReference type="Pfam" id="PF00756">
    <property type="entry name" value="Esterase"/>
    <property type="match status" value="1"/>
</dbReference>
<dbReference type="RefSeq" id="XP_001484912.2">
    <property type="nucleotide sequence ID" value="XM_001484862.1"/>
</dbReference>
<evidence type="ECO:0000256" key="3">
    <source>
        <dbReference type="ARBA" id="ARBA00016774"/>
    </source>
</evidence>
<dbReference type="InParanoid" id="A5DH90"/>
<keyword evidence="7" id="KW-0963">Cytoplasm</keyword>
<proteinExistence type="inferred from homology"/>
<evidence type="ECO:0000256" key="5">
    <source>
        <dbReference type="ARBA" id="ARBA00022801"/>
    </source>
</evidence>
<dbReference type="PANTHER" id="PTHR10061">
    <property type="entry name" value="S-FORMYLGLUTATHIONE HYDROLASE"/>
    <property type="match status" value="1"/>
</dbReference>
<dbReference type="PANTHER" id="PTHR10061:SF0">
    <property type="entry name" value="S-FORMYLGLUTATHIONE HYDROLASE"/>
    <property type="match status" value="1"/>
</dbReference>
<organism evidence="8 9">
    <name type="scientific">Meyerozyma guilliermondii (strain ATCC 6260 / CBS 566 / DSM 6381 / JCM 1539 / NBRC 10279 / NRRL Y-324)</name>
    <name type="common">Yeast</name>
    <name type="synonym">Candida guilliermondii</name>
    <dbReference type="NCBI Taxonomy" id="294746"/>
    <lineage>
        <taxon>Eukaryota</taxon>
        <taxon>Fungi</taxon>
        <taxon>Dikarya</taxon>
        <taxon>Ascomycota</taxon>
        <taxon>Saccharomycotina</taxon>
        <taxon>Pichiomycetes</taxon>
        <taxon>Debaryomycetaceae</taxon>
        <taxon>Meyerozyma</taxon>
    </lineage>
</organism>
<evidence type="ECO:0000256" key="1">
    <source>
        <dbReference type="ARBA" id="ARBA00005622"/>
    </source>
</evidence>
<dbReference type="InterPro" id="IPR029058">
    <property type="entry name" value="AB_hydrolase_fold"/>
</dbReference>
<dbReference type="OMA" id="PSDCPWG"/>
<evidence type="ECO:0000256" key="4">
    <source>
        <dbReference type="ARBA" id="ARBA00022487"/>
    </source>
</evidence>
<evidence type="ECO:0000313" key="8">
    <source>
        <dbReference type="EMBL" id="EDK38543.2"/>
    </source>
</evidence>
<name>A5DH90_PICGU</name>
<feature type="active site" description="Charge relay system" evidence="6">
    <location>
        <position position="149"/>
    </location>
</feature>
<feature type="active site" description="Charge relay system" evidence="6">
    <location>
        <position position="227"/>
    </location>
</feature>
<keyword evidence="5 7" id="KW-0378">Hydrolase</keyword>
<dbReference type="SUPFAM" id="SSF53474">
    <property type="entry name" value="alpha/beta-Hydrolases"/>
    <property type="match status" value="1"/>
</dbReference>
<evidence type="ECO:0000313" key="9">
    <source>
        <dbReference type="Proteomes" id="UP000001997"/>
    </source>
</evidence>
<comment type="catalytic activity">
    <reaction evidence="7">
        <text>S-formylglutathione + H2O = formate + glutathione + H(+)</text>
        <dbReference type="Rhea" id="RHEA:14961"/>
        <dbReference type="ChEBI" id="CHEBI:15377"/>
        <dbReference type="ChEBI" id="CHEBI:15378"/>
        <dbReference type="ChEBI" id="CHEBI:15740"/>
        <dbReference type="ChEBI" id="CHEBI:57688"/>
        <dbReference type="ChEBI" id="CHEBI:57925"/>
        <dbReference type="EC" id="3.1.2.12"/>
    </reaction>
</comment>
<evidence type="ECO:0000256" key="7">
    <source>
        <dbReference type="RuleBase" id="RU363068"/>
    </source>
</evidence>
<dbReference type="EMBL" id="CH408157">
    <property type="protein sequence ID" value="EDK38543.2"/>
    <property type="molecule type" value="Genomic_DNA"/>
</dbReference>
<keyword evidence="4 7" id="KW-0719">Serine esterase</keyword>
<dbReference type="Gene3D" id="3.40.50.1820">
    <property type="entry name" value="alpha/beta hydrolase"/>
    <property type="match status" value="1"/>
</dbReference>
<evidence type="ECO:0000256" key="6">
    <source>
        <dbReference type="PIRSR" id="PIRSR614186-1"/>
    </source>
</evidence>
<dbReference type="OrthoDB" id="420518at2759"/>
<reference evidence="8 9" key="1">
    <citation type="journal article" date="2009" name="Nature">
        <title>Evolution of pathogenicity and sexual reproduction in eight Candida genomes.</title>
        <authorList>
            <person name="Butler G."/>
            <person name="Rasmussen M.D."/>
            <person name="Lin M.F."/>
            <person name="Santos M.A."/>
            <person name="Sakthikumar S."/>
            <person name="Munro C.A."/>
            <person name="Rheinbay E."/>
            <person name="Grabherr M."/>
            <person name="Forche A."/>
            <person name="Reedy J.L."/>
            <person name="Agrafioti I."/>
            <person name="Arnaud M.B."/>
            <person name="Bates S."/>
            <person name="Brown A.J."/>
            <person name="Brunke S."/>
            <person name="Costanzo M.C."/>
            <person name="Fitzpatrick D.A."/>
            <person name="de Groot P.W."/>
            <person name="Harris D."/>
            <person name="Hoyer L.L."/>
            <person name="Hube B."/>
            <person name="Klis F.M."/>
            <person name="Kodira C."/>
            <person name="Lennard N."/>
            <person name="Logue M.E."/>
            <person name="Martin R."/>
            <person name="Neiman A.M."/>
            <person name="Nikolaou E."/>
            <person name="Quail M.A."/>
            <person name="Quinn J."/>
            <person name="Santos M.C."/>
            <person name="Schmitzberger F.F."/>
            <person name="Sherlock G."/>
            <person name="Shah P."/>
            <person name="Silverstein K.A."/>
            <person name="Skrzypek M.S."/>
            <person name="Soll D."/>
            <person name="Staggs R."/>
            <person name="Stansfield I."/>
            <person name="Stumpf M.P."/>
            <person name="Sudbery P.E."/>
            <person name="Srikantha T."/>
            <person name="Zeng Q."/>
            <person name="Berman J."/>
            <person name="Berriman M."/>
            <person name="Heitman J."/>
            <person name="Gow N.A."/>
            <person name="Lorenz M.C."/>
            <person name="Birren B.W."/>
            <person name="Kellis M."/>
            <person name="Cuomo C.A."/>
        </authorList>
    </citation>
    <scope>NUCLEOTIDE SEQUENCE [LARGE SCALE GENOMIC DNA]</scope>
    <source>
        <strain evidence="9">ATCC 6260 / CBS 566 / DSM 6381 / JCM 1539 / NBRC 10279 / NRRL Y-324</strain>
    </source>
</reference>
<dbReference type="GO" id="GO:0052689">
    <property type="term" value="F:carboxylic ester hydrolase activity"/>
    <property type="evidence" value="ECO:0007669"/>
    <property type="project" value="UniProtKB-KW"/>
</dbReference>
<dbReference type="GO" id="GO:0005829">
    <property type="term" value="C:cytosol"/>
    <property type="evidence" value="ECO:0007669"/>
    <property type="project" value="EnsemblFungi"/>
</dbReference>
<gene>
    <name evidence="8" type="ORF">PGUG_02641</name>
</gene>
<comment type="subcellular location">
    <subcellularLocation>
        <location evidence="7">Cytoplasm</location>
    </subcellularLocation>
</comment>
<dbReference type="GO" id="GO:0018738">
    <property type="term" value="F:S-formylglutathione hydrolase activity"/>
    <property type="evidence" value="ECO:0007669"/>
    <property type="project" value="UniProtKB-EC"/>
</dbReference>
<accession>A5DH90</accession>
<dbReference type="VEuPathDB" id="FungiDB:PGUG_02641"/>
<dbReference type="NCBIfam" id="TIGR02821">
    <property type="entry name" value="fghA_ester_D"/>
    <property type="match status" value="1"/>
</dbReference>
<comment type="function">
    <text evidence="7">Serine hydrolase involved in the detoxification of formaldehyde.</text>
</comment>
<dbReference type="eggNOG" id="KOG3101">
    <property type="taxonomic scope" value="Eukaryota"/>
</dbReference>
<feature type="active site" description="Charge relay system" evidence="6">
    <location>
        <position position="264"/>
    </location>
</feature>
<dbReference type="AlphaFoldDB" id="A5DH90"/>
<dbReference type="Proteomes" id="UP000001997">
    <property type="component" value="Unassembled WGS sequence"/>
</dbReference>
<evidence type="ECO:0000256" key="2">
    <source>
        <dbReference type="ARBA" id="ARBA00012479"/>
    </source>
</evidence>
<dbReference type="HOGENOM" id="CLU_056472_0_1_1"/>
<dbReference type="GeneID" id="5126615"/>
<dbReference type="InterPro" id="IPR014186">
    <property type="entry name" value="S-formylglutathione_hydrol"/>
</dbReference>
<dbReference type="ESTHER" id="picgu-a5dh90">
    <property type="family name" value="A85-EsteraseD-FGH"/>
</dbReference>
<dbReference type="FunCoup" id="A5DH90">
    <property type="interactions" value="678"/>
</dbReference>
<dbReference type="GO" id="GO:0046294">
    <property type="term" value="P:formaldehyde catabolic process"/>
    <property type="evidence" value="ECO:0007669"/>
    <property type="project" value="EnsemblFungi"/>
</dbReference>
<dbReference type="KEGG" id="pgu:PGUG_02641"/>
<sequence length="290" mass="32230">MSFTRNAEIAQFGGKLFKLSHDSSTTNTKMDVNVFVPTTSGKVPVLLYLSGLTCTPNNASEKSFLQFFAAKYGFAIVFPDTSPRGAKIEGEDESWDTLESGQVSMSMLPRNHGSKNYKMYSYVHKELQEKLAEEFPKLDFETISIAGHSMGGFGALSGFFTNPGKYKSVSAWAPIANPSTCPWGKKAFGNYLGSNEELWHKYDPTHLIGTYQHEHQPDILIHQGAADGFYYKDHQLQPEKFVEAAEASNYKGKVDLNVVDGYDHSYFFISSFAEAHAKHHAKHLGLSSSL</sequence>
<dbReference type="InterPro" id="IPR000801">
    <property type="entry name" value="Esterase-like"/>
</dbReference>